<dbReference type="SUPFAM" id="SSF56327">
    <property type="entry name" value="LDH C-terminal domain-like"/>
    <property type="match status" value="1"/>
</dbReference>
<dbReference type="GeneID" id="70224553"/>
<feature type="domain" description="Lactate/malate dehydrogenase N-terminal" evidence="6">
    <location>
        <begin position="5"/>
        <end position="144"/>
    </location>
</feature>
<keyword evidence="8" id="KW-0378">Hydrolase</keyword>
<evidence type="ECO:0000256" key="3">
    <source>
        <dbReference type="PIRSR" id="PIRSR000102-1"/>
    </source>
</evidence>
<dbReference type="InterPro" id="IPR022383">
    <property type="entry name" value="Lactate/malate_DH_C"/>
</dbReference>
<dbReference type="Gene3D" id="3.90.110.10">
    <property type="entry name" value="Lactate dehydrogenase/glycoside hydrolase, family 4, C-terminal"/>
    <property type="match status" value="1"/>
</dbReference>
<dbReference type="InterPro" id="IPR001236">
    <property type="entry name" value="Lactate/malate_DH_N"/>
</dbReference>
<dbReference type="GO" id="GO:0016787">
    <property type="term" value="F:hydrolase activity"/>
    <property type="evidence" value="ECO:0007669"/>
    <property type="project" value="UniProtKB-KW"/>
</dbReference>
<feature type="binding site" evidence="4">
    <location>
        <position position="36"/>
    </location>
    <ligand>
        <name>NAD(+)</name>
        <dbReference type="ChEBI" id="CHEBI:57540"/>
    </ligand>
</feature>
<dbReference type="AlphaFoldDB" id="A0A9P9JP85"/>
<gene>
    <name evidence="8" type="ORF">BKA55DRAFT_586699</name>
</gene>
<accession>A0A9P9JP85</accession>
<dbReference type="SUPFAM" id="SSF51735">
    <property type="entry name" value="NAD(P)-binding Rossmann-fold domains"/>
    <property type="match status" value="1"/>
</dbReference>
<keyword evidence="9" id="KW-1185">Reference proteome</keyword>
<evidence type="ECO:0000256" key="1">
    <source>
        <dbReference type="ARBA" id="ARBA00023002"/>
    </source>
</evidence>
<evidence type="ECO:0000256" key="5">
    <source>
        <dbReference type="RuleBase" id="RU003369"/>
    </source>
</evidence>
<comment type="caution">
    <text evidence="8">The sequence shown here is derived from an EMBL/GenBank/DDBJ whole genome shotgun (WGS) entry which is preliminary data.</text>
</comment>
<dbReference type="RefSeq" id="XP_046041140.1">
    <property type="nucleotide sequence ID" value="XM_046194599.1"/>
</dbReference>
<dbReference type="GO" id="GO:0004459">
    <property type="term" value="F:L-lactate dehydrogenase (NAD+) activity"/>
    <property type="evidence" value="ECO:0007669"/>
    <property type="project" value="TreeGrafter"/>
</dbReference>
<dbReference type="Pfam" id="PF00056">
    <property type="entry name" value="Ldh_1_N"/>
    <property type="match status" value="1"/>
</dbReference>
<dbReference type="InterPro" id="IPR015955">
    <property type="entry name" value="Lactate_DH/Glyco_Ohase_4_C"/>
</dbReference>
<dbReference type="Gene3D" id="3.40.50.720">
    <property type="entry name" value="NAD(P)-binding Rossmann-like Domain"/>
    <property type="match status" value="1"/>
</dbReference>
<evidence type="ECO:0000259" key="6">
    <source>
        <dbReference type="Pfam" id="PF00056"/>
    </source>
</evidence>
<feature type="binding site" evidence="4">
    <location>
        <position position="97"/>
    </location>
    <ligand>
        <name>NAD(+)</name>
        <dbReference type="ChEBI" id="CHEBI:57540"/>
    </ligand>
</feature>
<evidence type="ECO:0000313" key="8">
    <source>
        <dbReference type="EMBL" id="KAH7205833.1"/>
    </source>
</evidence>
<proteinExistence type="inferred from homology"/>
<dbReference type="OrthoDB" id="6270329at2759"/>
<evidence type="ECO:0000313" key="9">
    <source>
        <dbReference type="Proteomes" id="UP000720189"/>
    </source>
</evidence>
<feature type="domain" description="Lactate/malate dehydrogenase C-terminal" evidence="7">
    <location>
        <begin position="147"/>
        <end position="304"/>
    </location>
</feature>
<dbReference type="PIRSF" id="PIRSF000102">
    <property type="entry name" value="Lac_mal_DH"/>
    <property type="match status" value="1"/>
</dbReference>
<organism evidence="8 9">
    <name type="scientific">Fusarium redolens</name>
    <dbReference type="NCBI Taxonomy" id="48865"/>
    <lineage>
        <taxon>Eukaryota</taxon>
        <taxon>Fungi</taxon>
        <taxon>Dikarya</taxon>
        <taxon>Ascomycota</taxon>
        <taxon>Pezizomycotina</taxon>
        <taxon>Sordariomycetes</taxon>
        <taxon>Hypocreomycetidae</taxon>
        <taxon>Hypocreales</taxon>
        <taxon>Nectriaceae</taxon>
        <taxon>Fusarium</taxon>
        <taxon>Fusarium redolens species complex</taxon>
    </lineage>
</organism>
<evidence type="ECO:0000259" key="7">
    <source>
        <dbReference type="Pfam" id="PF02866"/>
    </source>
</evidence>
<dbReference type="EMBL" id="JAGMUX010000036">
    <property type="protein sequence ID" value="KAH7205833.1"/>
    <property type="molecule type" value="Genomic_DNA"/>
</dbReference>
<dbReference type="PRINTS" id="PR00086">
    <property type="entry name" value="LLDHDRGNASE"/>
</dbReference>
<keyword evidence="1 5" id="KW-0560">Oxidoreductase</keyword>
<reference evidence="8" key="1">
    <citation type="journal article" date="2021" name="Nat. Commun.">
        <title>Genetic determinants of endophytism in the Arabidopsis root mycobiome.</title>
        <authorList>
            <person name="Mesny F."/>
            <person name="Miyauchi S."/>
            <person name="Thiergart T."/>
            <person name="Pickel B."/>
            <person name="Atanasova L."/>
            <person name="Karlsson M."/>
            <person name="Huettel B."/>
            <person name="Barry K.W."/>
            <person name="Haridas S."/>
            <person name="Chen C."/>
            <person name="Bauer D."/>
            <person name="Andreopoulos W."/>
            <person name="Pangilinan J."/>
            <person name="LaButti K."/>
            <person name="Riley R."/>
            <person name="Lipzen A."/>
            <person name="Clum A."/>
            <person name="Drula E."/>
            <person name="Henrissat B."/>
            <person name="Kohler A."/>
            <person name="Grigoriev I.V."/>
            <person name="Martin F.M."/>
            <person name="Hacquard S."/>
        </authorList>
    </citation>
    <scope>NUCLEOTIDE SEQUENCE</scope>
    <source>
        <strain evidence="8">MPI-CAGE-AT-0023</strain>
    </source>
</reference>
<feature type="active site" description="Proton acceptor" evidence="3">
    <location>
        <position position="177"/>
    </location>
</feature>
<dbReference type="Proteomes" id="UP000720189">
    <property type="component" value="Unassembled WGS sequence"/>
</dbReference>
<dbReference type="GO" id="GO:0006089">
    <property type="term" value="P:lactate metabolic process"/>
    <property type="evidence" value="ECO:0007669"/>
    <property type="project" value="TreeGrafter"/>
</dbReference>
<dbReference type="InterPro" id="IPR036291">
    <property type="entry name" value="NAD(P)-bd_dom_sf"/>
</dbReference>
<sequence length="309" mass="32882">MGSATRVAIVGVGEVGGAVAYNLTLNSMASELLLVDLDLNIRNAQIEDLSDVTYSTNGSTRVRPATYREAAQSDLVVITAASKHMLGQTTVDYTSRNTSMIREVMEAMKPFRADTVLLIVADPVDLLTSIAKEMSGLPASQVIGTGTVLDTHRLRGMVASRALVSPSAVDAFVVGRHGDDQVVAWSAATVGAVPIADVKMLTAIDRSKIELICKHRSHNIILGKGSAPFGIASVAANLCCSVIFDKHETYPVSHFQEEYGCCLSSPAVMGRKGILSSVPLVMDEDENAAVKASGELLKASVESVQRDWY</sequence>
<protein>
    <submittedName>
        <fullName evidence="8">Lactate dehydrogenase/glycoside hydrolase</fullName>
    </submittedName>
</protein>
<dbReference type="Pfam" id="PF02866">
    <property type="entry name" value="Ldh_1_C"/>
    <property type="match status" value="1"/>
</dbReference>
<dbReference type="PANTHER" id="PTHR43128:SF16">
    <property type="entry name" value="L-LACTATE DEHYDROGENASE"/>
    <property type="match status" value="1"/>
</dbReference>
<keyword evidence="2 4" id="KW-0520">NAD</keyword>
<evidence type="ECO:0000256" key="2">
    <source>
        <dbReference type="ARBA" id="ARBA00023027"/>
    </source>
</evidence>
<feature type="binding site" evidence="4">
    <location>
        <begin position="11"/>
        <end position="16"/>
    </location>
    <ligand>
        <name>NAD(+)</name>
        <dbReference type="ChEBI" id="CHEBI:57540"/>
    </ligand>
</feature>
<name>A0A9P9JP85_FUSRE</name>
<comment type="similarity">
    <text evidence="5">Belongs to the LDH/MDH superfamily.</text>
</comment>
<dbReference type="PANTHER" id="PTHR43128">
    <property type="entry name" value="L-2-HYDROXYCARBOXYLATE DEHYDROGENASE (NAD(P)(+))"/>
    <property type="match status" value="1"/>
</dbReference>
<dbReference type="InterPro" id="IPR001557">
    <property type="entry name" value="L-lactate/malate_DH"/>
</dbReference>
<evidence type="ECO:0000256" key="4">
    <source>
        <dbReference type="PIRSR" id="PIRSR000102-3"/>
    </source>
</evidence>